<sequence>MSLSEEDSFKDLLLKQQEIIDQQDLQIRLKNQEIITLYQQIQDCQNRLVETQEMVLQIATQVDDIKESNIEKQEKYRKEFLSFPKRQKGNKKFISIV</sequence>
<reference evidence="1" key="1">
    <citation type="submission" date="2021-01" db="EMBL/GenBank/DDBJ databases">
        <authorList>
            <consortium name="Genoscope - CEA"/>
            <person name="William W."/>
        </authorList>
    </citation>
    <scope>NUCLEOTIDE SEQUENCE</scope>
</reference>
<dbReference type="Proteomes" id="UP000683925">
    <property type="component" value="Unassembled WGS sequence"/>
</dbReference>
<protein>
    <submittedName>
        <fullName evidence="1">Uncharacterized protein</fullName>
    </submittedName>
</protein>
<proteinExistence type="predicted"/>
<evidence type="ECO:0000313" key="1">
    <source>
        <dbReference type="EMBL" id="CAD8194301.1"/>
    </source>
</evidence>
<organism evidence="1 2">
    <name type="scientific">Paramecium octaurelia</name>
    <dbReference type="NCBI Taxonomy" id="43137"/>
    <lineage>
        <taxon>Eukaryota</taxon>
        <taxon>Sar</taxon>
        <taxon>Alveolata</taxon>
        <taxon>Ciliophora</taxon>
        <taxon>Intramacronucleata</taxon>
        <taxon>Oligohymenophorea</taxon>
        <taxon>Peniculida</taxon>
        <taxon>Parameciidae</taxon>
        <taxon>Paramecium</taxon>
    </lineage>
</organism>
<dbReference type="EMBL" id="CAJJDP010000106">
    <property type="protein sequence ID" value="CAD8194301.1"/>
    <property type="molecule type" value="Genomic_DNA"/>
</dbReference>
<accession>A0A8S1X088</accession>
<keyword evidence="2" id="KW-1185">Reference proteome</keyword>
<gene>
    <name evidence="1" type="ORF">POCTA_138.1.T1060164</name>
</gene>
<evidence type="ECO:0000313" key="2">
    <source>
        <dbReference type="Proteomes" id="UP000683925"/>
    </source>
</evidence>
<comment type="caution">
    <text evidence="1">The sequence shown here is derived from an EMBL/GenBank/DDBJ whole genome shotgun (WGS) entry which is preliminary data.</text>
</comment>
<name>A0A8S1X088_PAROT</name>
<dbReference type="AlphaFoldDB" id="A0A8S1X088"/>
<dbReference type="OMA" id="QQIQDCQ"/>
<dbReference type="OrthoDB" id="10336913at2759"/>